<dbReference type="PANTHER" id="PTHR12868">
    <property type="entry name" value="NADH-UBIQUINONE OXIDOREDUCTASE B22 SUBUNIT"/>
    <property type="match status" value="1"/>
</dbReference>
<sequence length="145" mass="17664">MAEIPSGIVTHARKVCQLYKRALRTLESYHVKRVDYRYEAVLLRQRFEENRNIVDARVAKQKLLEGQEELFKKQHWEVWQFPNSPGGICYERYSKPDDFVMDYWDPWEKARYPQYFAKREELKKEYEKLYNKMYPAESKDAQKAN</sequence>
<dbReference type="AlphaFoldDB" id="A0AAJ7IXB7"/>
<comment type="function">
    <text evidence="1">Accessory subunit of the mitochondrial membrane respiratory chain NADH dehydrogenase (Complex I), that is believed to be not involved in catalysis. Complex I functions in the transfer of electrons from NADH to the respiratory chain. The immediate electron acceptor for the enzyme is believed to be ubiquinone.</text>
</comment>
<evidence type="ECO:0000256" key="8">
    <source>
        <dbReference type="ARBA" id="ARBA00022660"/>
    </source>
</evidence>
<dbReference type="InterPro" id="IPR033034">
    <property type="entry name" value="NDUFB9"/>
</dbReference>
<keyword evidence="8" id="KW-0679">Respiratory chain</keyword>
<comment type="subunit">
    <text evidence="4">Mammalian complex I is composed of 45 different subunits.</text>
</comment>
<dbReference type="KEGG" id="ccal:108624614"/>
<dbReference type="CDD" id="cd20263">
    <property type="entry name" value="Complex1_LYR_NDUFB9_LYRM3"/>
    <property type="match status" value="1"/>
</dbReference>
<keyword evidence="6" id="KW-0813">Transport</keyword>
<dbReference type="Pfam" id="PF05347">
    <property type="entry name" value="Complex1_LYR"/>
    <property type="match status" value="1"/>
</dbReference>
<keyword evidence="17" id="KW-1185">Reference proteome</keyword>
<keyword evidence="11" id="KW-0007">Acetylation</keyword>
<name>A0AAJ7IXB7_9HYME</name>
<feature type="domain" description="Complex 1 LYR protein" evidence="16">
    <location>
        <begin position="13"/>
        <end position="70"/>
    </location>
</feature>
<comment type="subcellular location">
    <subcellularLocation>
        <location evidence="2">Mitochondrion inner membrane</location>
        <topology evidence="2">Peripheral membrane protein</topology>
        <orientation evidence="2">Matrix side</orientation>
    </subcellularLocation>
</comment>
<evidence type="ECO:0000256" key="1">
    <source>
        <dbReference type="ARBA" id="ARBA00002920"/>
    </source>
</evidence>
<dbReference type="RefSeq" id="XP_017879509.1">
    <property type="nucleotide sequence ID" value="XM_018024020.2"/>
</dbReference>
<keyword evidence="10" id="KW-0249">Electron transport</keyword>
<evidence type="ECO:0000256" key="13">
    <source>
        <dbReference type="ARBA" id="ARBA00023136"/>
    </source>
</evidence>
<proteinExistence type="inferred from homology"/>
<dbReference type="PANTHER" id="PTHR12868:SF0">
    <property type="entry name" value="NADH DEHYDROGENASE [UBIQUINONE] 1 BETA SUBCOMPLEX SUBUNIT 9"/>
    <property type="match status" value="1"/>
</dbReference>
<dbReference type="GeneID" id="108624614"/>
<evidence type="ECO:0000256" key="14">
    <source>
        <dbReference type="ARBA" id="ARBA00030192"/>
    </source>
</evidence>
<comment type="similarity">
    <text evidence="3">Belongs to the complex I LYR family.</text>
</comment>
<evidence type="ECO:0000256" key="4">
    <source>
        <dbReference type="ARBA" id="ARBA00011790"/>
    </source>
</evidence>
<evidence type="ECO:0000256" key="10">
    <source>
        <dbReference type="ARBA" id="ARBA00022982"/>
    </source>
</evidence>
<dbReference type="GO" id="GO:0005743">
    <property type="term" value="C:mitochondrial inner membrane"/>
    <property type="evidence" value="ECO:0007669"/>
    <property type="project" value="UniProtKB-SubCell"/>
</dbReference>
<evidence type="ECO:0000259" key="16">
    <source>
        <dbReference type="Pfam" id="PF05347"/>
    </source>
</evidence>
<protein>
    <recommendedName>
        <fullName evidence="5">NADH dehydrogenase [ubiquinone] 1 beta subcomplex subunit 9</fullName>
    </recommendedName>
    <alternativeName>
        <fullName evidence="14">Complex I-B22</fullName>
    </alternativeName>
    <alternativeName>
        <fullName evidence="15">NADH-ubiquinone oxidoreductase B22 subunit</fullName>
    </alternativeName>
</protein>
<organism evidence="17 18">
    <name type="scientific">Ceratina calcarata</name>
    <dbReference type="NCBI Taxonomy" id="156304"/>
    <lineage>
        <taxon>Eukaryota</taxon>
        <taxon>Metazoa</taxon>
        <taxon>Ecdysozoa</taxon>
        <taxon>Arthropoda</taxon>
        <taxon>Hexapoda</taxon>
        <taxon>Insecta</taxon>
        <taxon>Pterygota</taxon>
        <taxon>Neoptera</taxon>
        <taxon>Endopterygota</taxon>
        <taxon>Hymenoptera</taxon>
        <taxon>Apocrita</taxon>
        <taxon>Aculeata</taxon>
        <taxon>Apoidea</taxon>
        <taxon>Anthophila</taxon>
        <taxon>Apidae</taxon>
        <taxon>Ceratina</taxon>
        <taxon>Zadontomerus</taxon>
    </lineage>
</organism>
<keyword evidence="12" id="KW-0496">Mitochondrion</keyword>
<dbReference type="Proteomes" id="UP000694925">
    <property type="component" value="Unplaced"/>
</dbReference>
<accession>A0AAJ7IXB7</accession>
<dbReference type="InterPro" id="IPR045292">
    <property type="entry name" value="Complex1_LYR_NDUFB9_LYRM3"/>
</dbReference>
<evidence type="ECO:0000256" key="7">
    <source>
        <dbReference type="ARBA" id="ARBA00022553"/>
    </source>
</evidence>
<evidence type="ECO:0000313" key="18">
    <source>
        <dbReference type="RefSeq" id="XP_017879509.1"/>
    </source>
</evidence>
<evidence type="ECO:0000256" key="2">
    <source>
        <dbReference type="ARBA" id="ARBA00004443"/>
    </source>
</evidence>
<dbReference type="CTD" id="34747"/>
<evidence type="ECO:0000256" key="11">
    <source>
        <dbReference type="ARBA" id="ARBA00022990"/>
    </source>
</evidence>
<dbReference type="GO" id="GO:0006120">
    <property type="term" value="P:mitochondrial electron transport, NADH to ubiquinone"/>
    <property type="evidence" value="ECO:0007669"/>
    <property type="project" value="InterPro"/>
</dbReference>
<dbReference type="InterPro" id="IPR008011">
    <property type="entry name" value="Complex1_LYR_dom"/>
</dbReference>
<evidence type="ECO:0000256" key="3">
    <source>
        <dbReference type="ARBA" id="ARBA00009508"/>
    </source>
</evidence>
<evidence type="ECO:0000256" key="15">
    <source>
        <dbReference type="ARBA" id="ARBA00032528"/>
    </source>
</evidence>
<keyword evidence="9" id="KW-0999">Mitochondrion inner membrane</keyword>
<keyword evidence="7" id="KW-0597">Phosphoprotein</keyword>
<evidence type="ECO:0000256" key="9">
    <source>
        <dbReference type="ARBA" id="ARBA00022792"/>
    </source>
</evidence>
<evidence type="ECO:0000313" key="17">
    <source>
        <dbReference type="Proteomes" id="UP000694925"/>
    </source>
</evidence>
<evidence type="ECO:0000256" key="5">
    <source>
        <dbReference type="ARBA" id="ARBA00018684"/>
    </source>
</evidence>
<reference evidence="18" key="1">
    <citation type="submission" date="2025-08" db="UniProtKB">
        <authorList>
            <consortium name="RefSeq"/>
        </authorList>
    </citation>
    <scope>IDENTIFICATION</scope>
    <source>
        <tissue evidence="18">Whole body</tissue>
    </source>
</reference>
<gene>
    <name evidence="18" type="primary">LOC108624614</name>
</gene>
<evidence type="ECO:0000256" key="6">
    <source>
        <dbReference type="ARBA" id="ARBA00022448"/>
    </source>
</evidence>
<keyword evidence="13" id="KW-0472">Membrane</keyword>
<evidence type="ECO:0000256" key="12">
    <source>
        <dbReference type="ARBA" id="ARBA00023128"/>
    </source>
</evidence>